<name>A0A2G1W4T6_9BACT</name>
<reference evidence="7 8" key="1">
    <citation type="submission" date="2017-06" db="EMBL/GenBank/DDBJ databases">
        <title>Description of Rhodopirellula bahusiensis sp. nov.</title>
        <authorList>
            <person name="Kizina J."/>
            <person name="Harder J."/>
        </authorList>
    </citation>
    <scope>NUCLEOTIDE SEQUENCE [LARGE SCALE GENOMIC DNA]</scope>
    <source>
        <strain evidence="7 8">SWK21</strain>
    </source>
</reference>
<comment type="subcellular location">
    <subcellularLocation>
        <location evidence="1">Secreted</location>
    </subcellularLocation>
</comment>
<accession>A0A2G1W4T6</accession>
<comment type="caution">
    <text evidence="7">The sequence shown here is derived from an EMBL/GenBank/DDBJ whole genome shotgun (WGS) entry which is preliminary data.</text>
</comment>
<dbReference type="RefSeq" id="WP_099261904.1">
    <property type="nucleotide sequence ID" value="NZ_NIZW01000013.1"/>
</dbReference>
<feature type="domain" description="Carbohydrate-binding module family 96" evidence="6">
    <location>
        <begin position="300"/>
        <end position="423"/>
    </location>
</feature>
<dbReference type="InterPro" id="IPR055372">
    <property type="entry name" value="CBM96"/>
</dbReference>
<keyword evidence="4" id="KW-0472">Membrane</keyword>
<feature type="domain" description="FecR protein" evidence="5">
    <location>
        <begin position="147"/>
        <end position="238"/>
    </location>
</feature>
<protein>
    <submittedName>
        <fullName evidence="7">Iron dicitrate transport regulator FecR</fullName>
    </submittedName>
</protein>
<keyword evidence="8" id="KW-1185">Reference proteome</keyword>
<dbReference type="OrthoDB" id="636724at2"/>
<dbReference type="Pfam" id="PF04773">
    <property type="entry name" value="FecR"/>
    <property type="match status" value="1"/>
</dbReference>
<dbReference type="GO" id="GO:0016989">
    <property type="term" value="F:sigma factor antagonist activity"/>
    <property type="evidence" value="ECO:0007669"/>
    <property type="project" value="TreeGrafter"/>
</dbReference>
<evidence type="ECO:0000256" key="3">
    <source>
        <dbReference type="ARBA" id="ARBA00022729"/>
    </source>
</evidence>
<keyword evidence="4" id="KW-1133">Transmembrane helix</keyword>
<keyword evidence="3" id="KW-0732">Signal</keyword>
<evidence type="ECO:0000259" key="6">
    <source>
        <dbReference type="Pfam" id="PF24517"/>
    </source>
</evidence>
<organism evidence="7 8">
    <name type="scientific">Rhodopirellula bahusiensis</name>
    <dbReference type="NCBI Taxonomy" id="2014065"/>
    <lineage>
        <taxon>Bacteria</taxon>
        <taxon>Pseudomonadati</taxon>
        <taxon>Planctomycetota</taxon>
        <taxon>Planctomycetia</taxon>
        <taxon>Pirellulales</taxon>
        <taxon>Pirellulaceae</taxon>
        <taxon>Rhodopirellula</taxon>
    </lineage>
</organism>
<feature type="transmembrane region" description="Helical" evidence="4">
    <location>
        <begin position="83"/>
        <end position="103"/>
    </location>
</feature>
<gene>
    <name evidence="7" type="ORF">CEE69_17330</name>
</gene>
<sequence length="426" mass="46612">MDQQSFDELVAAYLDGSLDEQGIETLLRAVESSADLRRQFQEETRLNVLLRESMSEQVEINLMQQNATPAMPKRTAPPPLRSFAWLLLANAAALLIVCGIYFYRNATPETSPPFGICLTVSGSGEAQVERSAGVFPLAPETHVRVGDKVVCGEHARAVLRLVDGSILSLDKGTRVTLASARPEVNLDQGDVLFEVSDRRPDELPFQVHTSLSTIDVMGTIFGLADDGQTKLEVYEGRVSMIRHSDRKRIEVGSQQTVSTKDASFAVQDIAISAQQNTRLVPTDDMTLGRGKLAANSRQLKVEGGKRVIYLRFVVPELGALQTAKLQLTQEIDTGSGKLQVHLGEHSDWDEASLTHDNAPESIQLVDEHSGVVTDGQVVEMDVSKVVTQPGPLTLILTLDKDKENDIWFGSRKGNHPPQLILSTAVI</sequence>
<dbReference type="NCBIfam" id="NF033679">
    <property type="entry name" value="DNRLRE_dom"/>
    <property type="match status" value="1"/>
</dbReference>
<proteinExistence type="predicted"/>
<evidence type="ECO:0000313" key="7">
    <source>
        <dbReference type="EMBL" id="PHQ34057.1"/>
    </source>
</evidence>
<dbReference type="Gene3D" id="2.60.120.1440">
    <property type="match status" value="1"/>
</dbReference>
<keyword evidence="4" id="KW-0812">Transmembrane</keyword>
<evidence type="ECO:0000256" key="4">
    <source>
        <dbReference type="SAM" id="Phobius"/>
    </source>
</evidence>
<dbReference type="Pfam" id="PF24517">
    <property type="entry name" value="CBM96"/>
    <property type="match status" value="1"/>
</dbReference>
<dbReference type="PANTHER" id="PTHR30273">
    <property type="entry name" value="PERIPLASMIC SIGNAL SENSOR AND SIGMA FACTOR ACTIVATOR FECR-RELATED"/>
    <property type="match status" value="1"/>
</dbReference>
<dbReference type="GeneID" id="90609808"/>
<dbReference type="InterPro" id="IPR012373">
    <property type="entry name" value="Ferrdict_sens_TM"/>
</dbReference>
<dbReference type="EMBL" id="NIZW01000013">
    <property type="protein sequence ID" value="PHQ34057.1"/>
    <property type="molecule type" value="Genomic_DNA"/>
</dbReference>
<dbReference type="InterPro" id="IPR006860">
    <property type="entry name" value="FecR"/>
</dbReference>
<evidence type="ECO:0000313" key="8">
    <source>
        <dbReference type="Proteomes" id="UP000225740"/>
    </source>
</evidence>
<evidence type="ECO:0000256" key="2">
    <source>
        <dbReference type="ARBA" id="ARBA00022525"/>
    </source>
</evidence>
<dbReference type="AlphaFoldDB" id="A0A2G1W4T6"/>
<dbReference type="PANTHER" id="PTHR30273:SF2">
    <property type="entry name" value="PROTEIN FECR"/>
    <property type="match status" value="1"/>
</dbReference>
<dbReference type="Proteomes" id="UP000225740">
    <property type="component" value="Unassembled WGS sequence"/>
</dbReference>
<evidence type="ECO:0000259" key="5">
    <source>
        <dbReference type="Pfam" id="PF04773"/>
    </source>
</evidence>
<dbReference type="GO" id="GO:0005576">
    <property type="term" value="C:extracellular region"/>
    <property type="evidence" value="ECO:0007669"/>
    <property type="project" value="UniProtKB-SubCell"/>
</dbReference>
<keyword evidence="2" id="KW-0964">Secreted</keyword>
<evidence type="ECO:0000256" key="1">
    <source>
        <dbReference type="ARBA" id="ARBA00004613"/>
    </source>
</evidence>